<feature type="domain" description="Thioredoxin" evidence="2">
    <location>
        <begin position="129"/>
        <end position="254"/>
    </location>
</feature>
<reference evidence="3 4" key="1">
    <citation type="journal article" date="2024" name="BMC Genomics">
        <title>Genome assembly of redclaw crayfish (Cherax quadricarinatus) provides insights into its immune adaptation and hypoxia tolerance.</title>
        <authorList>
            <person name="Liu Z."/>
            <person name="Zheng J."/>
            <person name="Li H."/>
            <person name="Fang K."/>
            <person name="Wang S."/>
            <person name="He J."/>
            <person name="Zhou D."/>
            <person name="Weng S."/>
            <person name="Chi M."/>
            <person name="Gu Z."/>
            <person name="He J."/>
            <person name="Li F."/>
            <person name="Wang M."/>
        </authorList>
    </citation>
    <scope>NUCLEOTIDE SEQUENCE [LARGE SCALE GENOMIC DNA]</scope>
    <source>
        <strain evidence="3">ZL_2023a</strain>
    </source>
</reference>
<protein>
    <recommendedName>
        <fullName evidence="2">Thioredoxin domain-containing protein</fullName>
    </recommendedName>
</protein>
<dbReference type="InterPro" id="IPR017937">
    <property type="entry name" value="Thioredoxin_CS"/>
</dbReference>
<feature type="non-terminal residue" evidence="3">
    <location>
        <position position="1"/>
    </location>
</feature>
<dbReference type="InterPro" id="IPR013766">
    <property type="entry name" value="Thioredoxin_domain"/>
</dbReference>
<comment type="similarity">
    <text evidence="1">Belongs to the protein disulfide isomerase family.</text>
</comment>
<dbReference type="GO" id="GO:0005783">
    <property type="term" value="C:endoplasmic reticulum"/>
    <property type="evidence" value="ECO:0007669"/>
    <property type="project" value="TreeGrafter"/>
</dbReference>
<dbReference type="AlphaFoldDB" id="A0AAW0YML3"/>
<dbReference type="InterPro" id="IPR051063">
    <property type="entry name" value="PDI"/>
</dbReference>
<evidence type="ECO:0000259" key="2">
    <source>
        <dbReference type="PROSITE" id="PS51352"/>
    </source>
</evidence>
<dbReference type="PRINTS" id="PR00421">
    <property type="entry name" value="THIOREDOXIN"/>
</dbReference>
<proteinExistence type="inferred from homology"/>
<dbReference type="Proteomes" id="UP001445076">
    <property type="component" value="Unassembled WGS sequence"/>
</dbReference>
<dbReference type="PROSITE" id="PS51352">
    <property type="entry name" value="THIOREDOXIN_2"/>
    <property type="match status" value="2"/>
</dbReference>
<organism evidence="3 4">
    <name type="scientific">Cherax quadricarinatus</name>
    <name type="common">Australian red claw crayfish</name>
    <dbReference type="NCBI Taxonomy" id="27406"/>
    <lineage>
        <taxon>Eukaryota</taxon>
        <taxon>Metazoa</taxon>
        <taxon>Ecdysozoa</taxon>
        <taxon>Arthropoda</taxon>
        <taxon>Crustacea</taxon>
        <taxon>Multicrustacea</taxon>
        <taxon>Malacostraca</taxon>
        <taxon>Eumalacostraca</taxon>
        <taxon>Eucarida</taxon>
        <taxon>Decapoda</taxon>
        <taxon>Pleocyemata</taxon>
        <taxon>Astacidea</taxon>
        <taxon>Parastacoidea</taxon>
        <taxon>Parastacidae</taxon>
        <taxon>Cherax</taxon>
    </lineage>
</organism>
<evidence type="ECO:0000256" key="1">
    <source>
        <dbReference type="ARBA" id="ARBA00006347"/>
    </source>
</evidence>
<dbReference type="PANTHER" id="PTHR45672">
    <property type="entry name" value="PROTEIN DISULFIDE-ISOMERASE C17H9.14C-RELATED"/>
    <property type="match status" value="1"/>
</dbReference>
<dbReference type="Gene3D" id="3.40.30.10">
    <property type="entry name" value="Glutaredoxin"/>
    <property type="match status" value="2"/>
</dbReference>
<dbReference type="SUPFAM" id="SSF52833">
    <property type="entry name" value="Thioredoxin-like"/>
    <property type="match status" value="2"/>
</dbReference>
<dbReference type="Pfam" id="PF00085">
    <property type="entry name" value="Thioredoxin"/>
    <property type="match status" value="2"/>
</dbReference>
<dbReference type="PROSITE" id="PS00194">
    <property type="entry name" value="THIOREDOXIN_1"/>
    <property type="match status" value="1"/>
</dbReference>
<dbReference type="EMBL" id="JARKIK010000003">
    <property type="protein sequence ID" value="KAK8753004.1"/>
    <property type="molecule type" value="Genomic_DNA"/>
</dbReference>
<name>A0AAW0YML3_CHEQU</name>
<dbReference type="InterPro" id="IPR036249">
    <property type="entry name" value="Thioredoxin-like_sf"/>
</dbReference>
<dbReference type="PANTHER" id="PTHR45672:SF2">
    <property type="entry name" value="PROTEIN DISULFIDE-ISOMERASE A5"/>
    <property type="match status" value="1"/>
</dbReference>
<dbReference type="InterPro" id="IPR046374">
    <property type="entry name" value="PDI_a_PDIR"/>
</dbReference>
<dbReference type="GO" id="GO:0006457">
    <property type="term" value="P:protein folding"/>
    <property type="evidence" value="ECO:0007669"/>
    <property type="project" value="TreeGrafter"/>
</dbReference>
<sequence length="260" mass="29240">EPPPPPPPEKPWSEVESSVVHLTDENYKSFLKKKKHVLVMFYAPWCGHCKKAKPEFTGAADRFVDDPKVEFAAVDCTAYQALCSANDVSGYPTYKYFNYYKNTKPYNGGRTEIDFVKFMEDPENPLSGSPPPPPSPREEWASVQGGNLIHHLTEATFDTFINNKEALVMFYAPWCGHCKAMKGDYGQAAVELAAEGQTGVLATVDATVERSLATRYQIHGFPTLKFFRRGQLITEYNRSRKAADIIDFMKNPPLDGKDEL</sequence>
<evidence type="ECO:0000313" key="4">
    <source>
        <dbReference type="Proteomes" id="UP001445076"/>
    </source>
</evidence>
<gene>
    <name evidence="3" type="ORF">OTU49_001954</name>
</gene>
<dbReference type="GO" id="GO:0003756">
    <property type="term" value="F:protein disulfide isomerase activity"/>
    <property type="evidence" value="ECO:0007669"/>
    <property type="project" value="InterPro"/>
</dbReference>
<dbReference type="CDD" id="cd02997">
    <property type="entry name" value="PDI_a_PDIR"/>
    <property type="match status" value="1"/>
</dbReference>
<feature type="domain" description="Thioredoxin" evidence="2">
    <location>
        <begin position="1"/>
        <end position="124"/>
    </location>
</feature>
<evidence type="ECO:0000313" key="3">
    <source>
        <dbReference type="EMBL" id="KAK8753004.1"/>
    </source>
</evidence>
<keyword evidence="4" id="KW-1185">Reference proteome</keyword>
<accession>A0AAW0YML3</accession>
<comment type="caution">
    <text evidence="3">The sequence shown here is derived from an EMBL/GenBank/DDBJ whole genome shotgun (WGS) entry which is preliminary data.</text>
</comment>